<dbReference type="SUPFAM" id="SSF49417">
    <property type="entry name" value="p53-like transcription factors"/>
    <property type="match status" value="1"/>
</dbReference>
<organism evidence="3 4">
    <name type="scientific">Macrostomum lignano</name>
    <dbReference type="NCBI Taxonomy" id="282301"/>
    <lineage>
        <taxon>Eukaryota</taxon>
        <taxon>Metazoa</taxon>
        <taxon>Spiralia</taxon>
        <taxon>Lophotrochozoa</taxon>
        <taxon>Platyhelminthes</taxon>
        <taxon>Rhabditophora</taxon>
        <taxon>Macrostomorpha</taxon>
        <taxon>Macrostomida</taxon>
        <taxon>Macrostomidae</taxon>
        <taxon>Macrostomum</taxon>
    </lineage>
</organism>
<reference evidence="4" key="1">
    <citation type="submission" date="2016-11" db="UniProtKB">
        <authorList>
            <consortium name="WormBaseParasite"/>
        </authorList>
    </citation>
    <scope>IDENTIFICATION</scope>
</reference>
<keyword evidence="2" id="KW-0727">SH2 domain</keyword>
<dbReference type="InterPro" id="IPR036860">
    <property type="entry name" value="SH2_dom_sf"/>
</dbReference>
<dbReference type="InterPro" id="IPR001217">
    <property type="entry name" value="STAT"/>
</dbReference>
<dbReference type="GO" id="GO:0003700">
    <property type="term" value="F:DNA-binding transcription factor activity"/>
    <property type="evidence" value="ECO:0007669"/>
    <property type="project" value="InterPro"/>
</dbReference>
<keyword evidence="3" id="KW-1185">Reference proteome</keyword>
<dbReference type="SUPFAM" id="SSF55550">
    <property type="entry name" value="SH2 domain"/>
    <property type="match status" value="1"/>
</dbReference>
<sequence>MWPTAKELRSLCDNSPRAHRELRSLYERLWSGVLGLELRQVIDPVLDYKDYAMTIVSPGLDEPDAPLRFGQFAADFLRQVTDTLAESQLPLLAGQSVELDNYQRYRNCLLERFEKSPMDFALLMRDCLIREQCIFQQFSSTDQPLPADDDCGPPASKQIRLQSDARRDNIALKMLLETGIDSEAPRLQELTSSIRSTCDTLLKRLSVRAKLKFVGKGVYESELAQLARDAQDTLESLQRLRDCQLLSADEAAVTGMRLLASCLVMNSQSDRVIKKGKAKYELRLRHLCPHYLSQRLLTLRVAVLTEELMQSLETLNQEQLEKLHSESGLESRSGQCRSSASGEVVLKMKFTSLPRETSHSGGGVCHQKFALVAFTELDSNEFRLPDGALSLALCCSQPVVFITHDSQKPAATVTVLHDSLAALPGRLGFETELVKSANDVNKPPSLNKSLCDFVFACLKHAKDFCPKLWSEGLVFGFASKAAAASKLLCQPNYPIGSFLLRFSETTSYLSVTWKRSDSHVEALEPFSPEELKSSKLEQLLAGKAKLRYLVKPDGSHQAKDIALRPLLQSGWSQRGRASLDGYVPRAVLDQDDESIITESDMSALQLGGIAEEVTLRELMGQDDSDGLC</sequence>
<evidence type="ECO:0000313" key="3">
    <source>
        <dbReference type="Proteomes" id="UP000095280"/>
    </source>
</evidence>
<dbReference type="Proteomes" id="UP000095280">
    <property type="component" value="Unplaced"/>
</dbReference>
<name>A0A1I8GXG3_9PLAT</name>
<evidence type="ECO:0000256" key="2">
    <source>
        <dbReference type="ARBA" id="ARBA00022999"/>
    </source>
</evidence>
<protein>
    <submittedName>
        <fullName evidence="4">Si:ch211-168d1.3</fullName>
    </submittedName>
</protein>
<dbReference type="GO" id="GO:0007165">
    <property type="term" value="P:signal transduction"/>
    <property type="evidence" value="ECO:0007669"/>
    <property type="project" value="InterPro"/>
</dbReference>
<dbReference type="WBParaSite" id="maker-uti_cns_0003565-snap-gene-0.2-mRNA-1">
    <property type="protein sequence ID" value="maker-uti_cns_0003565-snap-gene-0.2-mRNA-1"/>
    <property type="gene ID" value="maker-uti_cns_0003565-snap-gene-0.2"/>
</dbReference>
<dbReference type="PANTHER" id="PTHR11801">
    <property type="entry name" value="SIGNAL TRANSDUCER AND ACTIVATOR OF TRANSCRIPTION"/>
    <property type="match status" value="1"/>
</dbReference>
<dbReference type="InterPro" id="IPR008967">
    <property type="entry name" value="p53-like_TF_DNA-bd_sf"/>
</dbReference>
<accession>A0A1I8GXG3</accession>
<dbReference type="Gene3D" id="3.30.505.10">
    <property type="entry name" value="SH2 domain"/>
    <property type="match status" value="1"/>
</dbReference>
<evidence type="ECO:0000313" key="4">
    <source>
        <dbReference type="WBParaSite" id="maker-uti_cns_0003565-snap-gene-0.2-mRNA-1"/>
    </source>
</evidence>
<comment type="similarity">
    <text evidence="1">Belongs to the transcription factor STAT family.</text>
</comment>
<evidence type="ECO:0000256" key="1">
    <source>
        <dbReference type="ARBA" id="ARBA00005586"/>
    </source>
</evidence>
<proteinExistence type="inferred from homology"/>
<dbReference type="AlphaFoldDB" id="A0A1I8GXG3"/>